<keyword evidence="1" id="KW-0472">Membrane</keyword>
<reference evidence="3" key="1">
    <citation type="submission" date="2022-08" db="EMBL/GenBank/DDBJ databases">
        <title>Alicyclobacillus dauci DSM2870, complete genome.</title>
        <authorList>
            <person name="Wang Q."/>
            <person name="Cai R."/>
            <person name="Wang Z."/>
        </authorList>
    </citation>
    <scope>NUCLEOTIDE SEQUENCE</scope>
    <source>
        <strain evidence="3">DSM 28700</strain>
    </source>
</reference>
<evidence type="ECO:0000256" key="1">
    <source>
        <dbReference type="SAM" id="Phobius"/>
    </source>
</evidence>
<dbReference type="CDD" id="cd00118">
    <property type="entry name" value="LysM"/>
    <property type="match status" value="1"/>
</dbReference>
<dbReference type="SUPFAM" id="SSF54106">
    <property type="entry name" value="LysM domain"/>
    <property type="match status" value="1"/>
</dbReference>
<dbReference type="Gene3D" id="3.10.350.10">
    <property type="entry name" value="LysM domain"/>
    <property type="match status" value="1"/>
</dbReference>
<organism evidence="3 4">
    <name type="scientific">Alicyclobacillus dauci</name>
    <dbReference type="NCBI Taxonomy" id="1475485"/>
    <lineage>
        <taxon>Bacteria</taxon>
        <taxon>Bacillati</taxon>
        <taxon>Bacillota</taxon>
        <taxon>Bacilli</taxon>
        <taxon>Bacillales</taxon>
        <taxon>Alicyclobacillaceae</taxon>
        <taxon>Alicyclobacillus</taxon>
    </lineage>
</organism>
<dbReference type="Pfam" id="PF01476">
    <property type="entry name" value="LysM"/>
    <property type="match status" value="1"/>
</dbReference>
<dbReference type="InterPro" id="IPR036779">
    <property type="entry name" value="LysM_dom_sf"/>
</dbReference>
<evidence type="ECO:0000313" key="4">
    <source>
        <dbReference type="Proteomes" id="UP001164803"/>
    </source>
</evidence>
<dbReference type="RefSeq" id="WP_268046163.1">
    <property type="nucleotide sequence ID" value="NZ_CP104064.1"/>
</dbReference>
<keyword evidence="1" id="KW-0812">Transmembrane</keyword>
<feature type="transmembrane region" description="Helical" evidence="1">
    <location>
        <begin position="6"/>
        <end position="24"/>
    </location>
</feature>
<keyword evidence="4" id="KW-1185">Reference proteome</keyword>
<name>A0ABY6Z6X5_9BACL</name>
<dbReference type="InterPro" id="IPR018392">
    <property type="entry name" value="LysM"/>
</dbReference>
<dbReference type="EMBL" id="CP104064">
    <property type="protein sequence ID" value="WAH38582.1"/>
    <property type="molecule type" value="Genomic_DNA"/>
</dbReference>
<dbReference type="PROSITE" id="PS51782">
    <property type="entry name" value="LYSM"/>
    <property type="match status" value="1"/>
</dbReference>
<dbReference type="Proteomes" id="UP001164803">
    <property type="component" value="Chromosome"/>
</dbReference>
<proteinExistence type="predicted"/>
<accession>A0ABY6Z6X5</accession>
<feature type="domain" description="LysM" evidence="2">
    <location>
        <begin position="36"/>
        <end position="84"/>
    </location>
</feature>
<sequence>MILGGYASLAAVGLVTLGGIFIGCTKGDVPSDVHTETYTVQAGDTVWGILQRYDTRDNMNMARDWVYSHNNIHGDIQPGQVLTIPVGR</sequence>
<keyword evidence="1" id="KW-1133">Transmembrane helix</keyword>
<gene>
    <name evidence="3" type="ORF">NZD86_08920</name>
</gene>
<protein>
    <submittedName>
        <fullName evidence="3">LysM peptidoglycan-binding domain-containing protein</fullName>
    </submittedName>
</protein>
<evidence type="ECO:0000259" key="2">
    <source>
        <dbReference type="PROSITE" id="PS51782"/>
    </source>
</evidence>
<evidence type="ECO:0000313" key="3">
    <source>
        <dbReference type="EMBL" id="WAH38582.1"/>
    </source>
</evidence>